<dbReference type="InterPro" id="IPR036047">
    <property type="entry name" value="F-box-like_dom_sf"/>
</dbReference>
<dbReference type="SUPFAM" id="SSF81383">
    <property type="entry name" value="F-box domain"/>
    <property type="match status" value="1"/>
</dbReference>
<evidence type="ECO:0000313" key="2">
    <source>
        <dbReference type="EMBL" id="KAH3794565.1"/>
    </source>
</evidence>
<feature type="compositionally biased region" description="Polar residues" evidence="1">
    <location>
        <begin position="45"/>
        <end position="67"/>
    </location>
</feature>
<feature type="compositionally biased region" description="Low complexity" evidence="1">
    <location>
        <begin position="804"/>
        <end position="817"/>
    </location>
</feature>
<evidence type="ECO:0000313" key="3">
    <source>
        <dbReference type="Proteomes" id="UP000828390"/>
    </source>
</evidence>
<reference evidence="2" key="1">
    <citation type="journal article" date="2019" name="bioRxiv">
        <title>The Genome of the Zebra Mussel, Dreissena polymorpha: A Resource for Invasive Species Research.</title>
        <authorList>
            <person name="McCartney M.A."/>
            <person name="Auch B."/>
            <person name="Kono T."/>
            <person name="Mallez S."/>
            <person name="Zhang Y."/>
            <person name="Obille A."/>
            <person name="Becker A."/>
            <person name="Abrahante J.E."/>
            <person name="Garbe J."/>
            <person name="Badalamenti J.P."/>
            <person name="Herman A."/>
            <person name="Mangelson H."/>
            <person name="Liachko I."/>
            <person name="Sullivan S."/>
            <person name="Sone E.D."/>
            <person name="Koren S."/>
            <person name="Silverstein K.A.T."/>
            <person name="Beckman K.B."/>
            <person name="Gohl D.M."/>
        </authorList>
    </citation>
    <scope>NUCLEOTIDE SEQUENCE</scope>
    <source>
        <strain evidence="2">Duluth1</strain>
        <tissue evidence="2">Whole animal</tissue>
    </source>
</reference>
<comment type="caution">
    <text evidence="2">The sequence shown here is derived from an EMBL/GenBank/DDBJ whole genome shotgun (WGS) entry which is preliminary data.</text>
</comment>
<sequence length="1254" mass="140116">MLPRKMKTETSSTNIMKAKQKKTSTLTKTRMVKPKKYQKKYAANARSQIKNSTANARSQIKNSTAIRSSSKQSKQNIIKKKGSVKLNSKKKPVALCLKKKMKADSSKQKTSRKTSIKSKLNAQDANAASCSSGTKPPSKKRRIIPPCTRKTRAMLSNELGVTRFTLDNVLNCKCPASQHYTFYIDGKKNHGCSCGKRLFEFLKLTGRLESKEPVIENAEDNFAKLSIEILCYIFQFLSLRELLRMESLSTKIQKAVRARLKLMKDIDLMEDIADRRLFEDGLKGLTNFSLMRLIAKLPNVQNIFNFHPTLDGKNDLTLLGIAAALMSSKTLQGIEISNLDLLGLISVDAPHLKILGQFSNRLRCFPSEVMPCNVLVAETKVTSLHLVGCNLFYLPPMDAHLEHLYLRFVKFTNPSPFKDFSAVKLKSFTYAHCIGPDSTMKYIPLLSALADAPGLARLELQGIPFLSGIIQNICEDNWENGGFRRLRSIMFGSCKNPLDSDLGYLIVTSAAYLESLYIQPSLTKDAFFTALSVADVTINPGFEKLCLGWTDTFPYPDRDVWTNARLSATGFQEELDSVAWITDAGMRMVGQNFAGTRTLEISHCPLLSNPILWFTPGQQVFHHVSEVTLRDCHGLKCERLISLLTFLPTLEYLTLVDMFKEPPKGCSRVGLSAGTGLGAATSLMNNTIGGAYVMEPPGGLNNNNHGPQGHQHANNNNNQDHHGNPGQNPAHDNQGQGHEDVDSESSDSDSASENEGDEDNATNRNAARNEGGYNLRTGPRGSSSTSSQDNNGSDLKKQSRRASQRLSSRRSNSDLNSPGLSRVEASPGGRESACASSSRGTGQSKVVSKKGKALVTRHGLVSKVKSSVKQAECEEVTEKDTASPENSVLTKKKGPRACICKKVKQDIGCQVNYEEIKNSRQQISKARVKKRSRDKIIVPGKFQSQCAAKAPVCPRHKGEGHFGVKVRTCDKNDSTRDPVWEEDERRAMVFLHRRLCYLQLDNVGITDIDIVCYNLKTLTITRCATLKVVTFKEASFLENVHVSQCRKLEEELLLESLYKLPPNRSKFVSLRPMHYTNENLFHDLMFYNDFLGYNFGTLMMFDYSATPSHTAYNKHRMKSWKTPMEKLAREVVDDYGWCLFHQMDPPNKGLFKQNGKSIDGSEWSLHMDVPWINMLSQCEDMESQNIQNKDWLREGVYCPEAKGHFSFSDIYGDLQDQLEGIPPDQAGLYMHNILTYVNMCDISGVPKEDALSFA</sequence>
<feature type="compositionally biased region" description="Acidic residues" evidence="1">
    <location>
        <begin position="741"/>
        <end position="760"/>
    </location>
</feature>
<feature type="compositionally biased region" description="Low complexity" evidence="1">
    <location>
        <begin position="696"/>
        <end position="728"/>
    </location>
</feature>
<keyword evidence="3" id="KW-1185">Reference proteome</keyword>
<dbReference type="SUPFAM" id="SSF52058">
    <property type="entry name" value="L domain-like"/>
    <property type="match status" value="1"/>
</dbReference>
<dbReference type="PANTHER" id="PTHR14753:SF3">
    <property type="entry name" value="F-BOX ONLY PROTEIN 38"/>
    <property type="match status" value="1"/>
</dbReference>
<dbReference type="PANTHER" id="PTHR14753">
    <property type="entry name" value="F-BOX ONLY PROTEIN 38"/>
    <property type="match status" value="1"/>
</dbReference>
<dbReference type="GO" id="GO:0070936">
    <property type="term" value="P:protein K48-linked ubiquitination"/>
    <property type="evidence" value="ECO:0007669"/>
    <property type="project" value="TreeGrafter"/>
</dbReference>
<organism evidence="2 3">
    <name type="scientific">Dreissena polymorpha</name>
    <name type="common">Zebra mussel</name>
    <name type="synonym">Mytilus polymorpha</name>
    <dbReference type="NCBI Taxonomy" id="45954"/>
    <lineage>
        <taxon>Eukaryota</taxon>
        <taxon>Metazoa</taxon>
        <taxon>Spiralia</taxon>
        <taxon>Lophotrochozoa</taxon>
        <taxon>Mollusca</taxon>
        <taxon>Bivalvia</taxon>
        <taxon>Autobranchia</taxon>
        <taxon>Heteroconchia</taxon>
        <taxon>Euheterodonta</taxon>
        <taxon>Imparidentia</taxon>
        <taxon>Neoheterodontei</taxon>
        <taxon>Myida</taxon>
        <taxon>Dreissenoidea</taxon>
        <taxon>Dreissenidae</taxon>
        <taxon>Dreissena</taxon>
    </lineage>
</organism>
<dbReference type="GO" id="GO:0005634">
    <property type="term" value="C:nucleus"/>
    <property type="evidence" value="ECO:0007669"/>
    <property type="project" value="TreeGrafter"/>
</dbReference>
<dbReference type="GO" id="GO:0005737">
    <property type="term" value="C:cytoplasm"/>
    <property type="evidence" value="ECO:0007669"/>
    <property type="project" value="TreeGrafter"/>
</dbReference>
<feature type="compositionally biased region" description="Polar residues" evidence="1">
    <location>
        <begin position="117"/>
        <end position="134"/>
    </location>
</feature>
<gene>
    <name evidence="2" type="ORF">DPMN_148102</name>
</gene>
<dbReference type="GO" id="GO:0031146">
    <property type="term" value="P:SCF-dependent proteasomal ubiquitin-dependent protein catabolic process"/>
    <property type="evidence" value="ECO:0007669"/>
    <property type="project" value="InterPro"/>
</dbReference>
<feature type="compositionally biased region" description="Basic residues" evidence="1">
    <location>
        <begin position="30"/>
        <end position="39"/>
    </location>
</feature>
<dbReference type="EMBL" id="JAIWYP010000007">
    <property type="protein sequence ID" value="KAH3794565.1"/>
    <property type="molecule type" value="Genomic_DNA"/>
</dbReference>
<accession>A0A9D4FDB7</accession>
<evidence type="ECO:0000256" key="1">
    <source>
        <dbReference type="SAM" id="MobiDB-lite"/>
    </source>
</evidence>
<dbReference type="InterPro" id="IPR042354">
    <property type="entry name" value="FBX38"/>
</dbReference>
<name>A0A9D4FDB7_DREPO</name>
<dbReference type="InterPro" id="IPR032675">
    <property type="entry name" value="LRR_dom_sf"/>
</dbReference>
<evidence type="ECO:0008006" key="4">
    <source>
        <dbReference type="Google" id="ProtNLM"/>
    </source>
</evidence>
<dbReference type="AlphaFoldDB" id="A0A9D4FDB7"/>
<dbReference type="Proteomes" id="UP000828390">
    <property type="component" value="Unassembled WGS sequence"/>
</dbReference>
<protein>
    <recommendedName>
        <fullName evidence="4">F-box domain-containing protein</fullName>
    </recommendedName>
</protein>
<proteinExistence type="predicted"/>
<feature type="region of interest" description="Disordered" evidence="1">
    <location>
        <begin position="1"/>
        <end position="84"/>
    </location>
</feature>
<feature type="compositionally biased region" description="Low complexity" evidence="1">
    <location>
        <begin position="782"/>
        <end position="793"/>
    </location>
</feature>
<feature type="compositionally biased region" description="Polar residues" evidence="1">
    <location>
        <begin position="834"/>
        <end position="846"/>
    </location>
</feature>
<reference evidence="2" key="2">
    <citation type="submission" date="2020-11" db="EMBL/GenBank/DDBJ databases">
        <authorList>
            <person name="McCartney M.A."/>
            <person name="Auch B."/>
            <person name="Kono T."/>
            <person name="Mallez S."/>
            <person name="Becker A."/>
            <person name="Gohl D.M."/>
            <person name="Silverstein K.A.T."/>
            <person name="Koren S."/>
            <person name="Bechman K.B."/>
            <person name="Herman A."/>
            <person name="Abrahante J.E."/>
            <person name="Garbe J."/>
        </authorList>
    </citation>
    <scope>NUCLEOTIDE SEQUENCE</scope>
    <source>
        <strain evidence="2">Duluth1</strain>
        <tissue evidence="2">Whole animal</tissue>
    </source>
</reference>
<dbReference type="Gene3D" id="3.80.10.10">
    <property type="entry name" value="Ribonuclease Inhibitor"/>
    <property type="match status" value="1"/>
</dbReference>
<feature type="region of interest" description="Disordered" evidence="1">
    <location>
        <begin position="97"/>
        <end position="143"/>
    </location>
</feature>
<feature type="region of interest" description="Disordered" evidence="1">
    <location>
        <begin position="695"/>
        <end position="851"/>
    </location>
</feature>